<evidence type="ECO:0000313" key="2">
    <source>
        <dbReference type="Proteomes" id="UP000199072"/>
    </source>
</evidence>
<evidence type="ECO:0000313" key="1">
    <source>
        <dbReference type="EMBL" id="SDD81593.1"/>
    </source>
</evidence>
<name>A0A1G6XV86_9SPHI</name>
<organism evidence="1 2">
    <name type="scientific">Mucilaginibacter pineti</name>
    <dbReference type="NCBI Taxonomy" id="1391627"/>
    <lineage>
        <taxon>Bacteria</taxon>
        <taxon>Pseudomonadati</taxon>
        <taxon>Bacteroidota</taxon>
        <taxon>Sphingobacteriia</taxon>
        <taxon>Sphingobacteriales</taxon>
        <taxon>Sphingobacteriaceae</taxon>
        <taxon>Mucilaginibacter</taxon>
    </lineage>
</organism>
<dbReference type="AlphaFoldDB" id="A0A1G6XV86"/>
<sequence length="36" mass="4217">MNIKLLINKKAIFTLTNTPFSLNFLTYNEKTPLIFN</sequence>
<gene>
    <name evidence="1" type="ORF">SAMN05216464_102663</name>
</gene>
<dbReference type="Proteomes" id="UP000199072">
    <property type="component" value="Unassembled WGS sequence"/>
</dbReference>
<dbReference type="EMBL" id="FNAI01000002">
    <property type="protein sequence ID" value="SDD81593.1"/>
    <property type="molecule type" value="Genomic_DNA"/>
</dbReference>
<accession>A0A1G6XV86</accession>
<proteinExistence type="predicted"/>
<reference evidence="1 2" key="1">
    <citation type="submission" date="2016-10" db="EMBL/GenBank/DDBJ databases">
        <authorList>
            <person name="de Groot N.N."/>
        </authorList>
    </citation>
    <scope>NUCLEOTIDE SEQUENCE [LARGE SCALE GENOMIC DNA]</scope>
    <source>
        <strain evidence="1 2">47C3B</strain>
    </source>
</reference>
<keyword evidence="2" id="KW-1185">Reference proteome</keyword>
<protein>
    <submittedName>
        <fullName evidence="1">Uncharacterized protein</fullName>
    </submittedName>
</protein>